<dbReference type="Proteomes" id="UP000298390">
    <property type="component" value="Unassembled WGS sequence"/>
</dbReference>
<dbReference type="InterPro" id="IPR001810">
    <property type="entry name" value="F-box_dom"/>
</dbReference>
<feature type="region of interest" description="Disordered" evidence="1">
    <location>
        <begin position="238"/>
        <end position="267"/>
    </location>
</feature>
<evidence type="ECO:0000256" key="1">
    <source>
        <dbReference type="SAM" id="MobiDB-lite"/>
    </source>
</evidence>
<dbReference type="SMART" id="SM00256">
    <property type="entry name" value="FBOX"/>
    <property type="match status" value="1"/>
</dbReference>
<dbReference type="PROSITE" id="PS50181">
    <property type="entry name" value="FBOX"/>
    <property type="match status" value="1"/>
</dbReference>
<dbReference type="Gene3D" id="1.20.1280.50">
    <property type="match status" value="1"/>
</dbReference>
<accession>A0A4Y9YUJ3</accession>
<sequence>MRSSLLSSLDTLLRRRPRALDLEGGAVELGLRPKNDAQQRPPARMRLDDVPNDVLIMIFSYLNVIDVISLRQVSKFFHDISHHSIIWKRFLRQANVPIPPLPPTSRHSFPSLSGFEAERLLLRSVSLEQTWTSRDPSYVDAWVFNANYTVFSMATVPGGQYLIASVGNSIGSSGRFTNYSLVIYAMDHPHGGAHPIARTHTETKAYHLKARYTTIRGRRSIAIAYVRRDWGPPFRAREAEPQRRRLRVQRRPRDRPAHADQEWKAHAKSQPKPFRWLATIRTRSQLMYPDIDELFGKPYLAVLKKPNSIMFKNLEGGLASTLTCSIPDLPNQSLTPKIFNIRLVSIDNAVLVVRRLDGYSNERPNRKTFVELYHAIPTDAPAPNDARVWSREAFNSEELPNYDYIDCSMSDHGIPTRIDDSVLPQLYSAIDSMIPHPITFFLRTREQDSLHRWVMFPEKREQVLPPSPAMRSSEVSHLAKYGNWHYRFDHIHETIRAAGTVGHLFEHRALPGLAALDRVLRPAYCRHSQSLQAAQPLFEQQAEHGVEDSPNTFVWIPLPPGINFGAVNSMLWDETIGRLFIASKGDEEVFVIDFAKTIRLGKYGERAGSLPVAIHPNPNQVYSPIPRPRPDSPVAQVDKAALAVNTEDVEMQDG</sequence>
<feature type="compositionally biased region" description="Basic residues" evidence="1">
    <location>
        <begin position="244"/>
        <end position="253"/>
    </location>
</feature>
<organism evidence="3 4">
    <name type="scientific">Rhodofomes roseus</name>
    <dbReference type="NCBI Taxonomy" id="34475"/>
    <lineage>
        <taxon>Eukaryota</taxon>
        <taxon>Fungi</taxon>
        <taxon>Dikarya</taxon>
        <taxon>Basidiomycota</taxon>
        <taxon>Agaricomycotina</taxon>
        <taxon>Agaricomycetes</taxon>
        <taxon>Polyporales</taxon>
        <taxon>Rhodofomes</taxon>
    </lineage>
</organism>
<gene>
    <name evidence="3" type="ORF">EVJ58_g2012</name>
</gene>
<name>A0A4Y9YUJ3_9APHY</name>
<evidence type="ECO:0000313" key="4">
    <source>
        <dbReference type="Proteomes" id="UP000298390"/>
    </source>
</evidence>
<reference evidence="3 4" key="1">
    <citation type="submission" date="2019-01" db="EMBL/GenBank/DDBJ databases">
        <title>Genome sequencing of the rare red list fungi Fomitopsis rosea.</title>
        <authorList>
            <person name="Buettner E."/>
            <person name="Kellner H."/>
        </authorList>
    </citation>
    <scope>NUCLEOTIDE SEQUENCE [LARGE SCALE GENOMIC DNA]</scope>
    <source>
        <strain evidence="3 4">DSM 105464</strain>
    </source>
</reference>
<dbReference type="InterPro" id="IPR036047">
    <property type="entry name" value="F-box-like_dom_sf"/>
</dbReference>
<dbReference type="AlphaFoldDB" id="A0A4Y9YUJ3"/>
<proteinExistence type="predicted"/>
<evidence type="ECO:0000313" key="3">
    <source>
        <dbReference type="EMBL" id="TFY65410.1"/>
    </source>
</evidence>
<feature type="domain" description="F-box" evidence="2">
    <location>
        <begin position="44"/>
        <end position="90"/>
    </location>
</feature>
<comment type="caution">
    <text evidence="3">The sequence shown here is derived from an EMBL/GenBank/DDBJ whole genome shotgun (WGS) entry which is preliminary data.</text>
</comment>
<dbReference type="EMBL" id="SEKV01000070">
    <property type="protein sequence ID" value="TFY65410.1"/>
    <property type="molecule type" value="Genomic_DNA"/>
</dbReference>
<feature type="compositionally biased region" description="Basic and acidic residues" evidence="1">
    <location>
        <begin position="254"/>
        <end position="265"/>
    </location>
</feature>
<dbReference type="SUPFAM" id="SSF81383">
    <property type="entry name" value="F-box domain"/>
    <property type="match status" value="1"/>
</dbReference>
<protein>
    <recommendedName>
        <fullName evidence="2">F-box domain-containing protein</fullName>
    </recommendedName>
</protein>
<dbReference type="Pfam" id="PF12937">
    <property type="entry name" value="F-box-like"/>
    <property type="match status" value="1"/>
</dbReference>
<evidence type="ECO:0000259" key="2">
    <source>
        <dbReference type="PROSITE" id="PS50181"/>
    </source>
</evidence>